<dbReference type="EMBL" id="GBEZ01013755">
    <property type="protein sequence ID" value="JAC72260.1"/>
    <property type="molecule type" value="Transcribed_RNA"/>
</dbReference>
<protein>
    <submittedName>
        <fullName evidence="1">Uncharacterized protein</fullName>
    </submittedName>
</protein>
<dbReference type="AlphaFoldDB" id="A0A061RNL0"/>
<accession>A0A061RNL0</accession>
<sequence>MAAAAPVSRRRADTPAVQCRKMPTPFRGRKTFPSPV</sequence>
<name>A0A061RNL0_9CHLO</name>
<reference evidence="1" key="1">
    <citation type="submission" date="2014-05" db="EMBL/GenBank/DDBJ databases">
        <title>The transcriptome of the halophilic microalga Tetraselmis sp. GSL018 isolated from the Great Salt Lake, Utah.</title>
        <authorList>
            <person name="Jinkerson R.E."/>
            <person name="D'Adamo S."/>
            <person name="Posewitz M.C."/>
        </authorList>
    </citation>
    <scope>NUCLEOTIDE SEQUENCE</scope>
    <source>
        <strain evidence="1">GSL018</strain>
    </source>
</reference>
<gene>
    <name evidence="1" type="ORF">TSPGSL018_147</name>
</gene>
<proteinExistence type="predicted"/>
<evidence type="ECO:0000313" key="1">
    <source>
        <dbReference type="EMBL" id="JAC72260.1"/>
    </source>
</evidence>
<organism evidence="1">
    <name type="scientific">Tetraselmis sp. GSL018</name>
    <dbReference type="NCBI Taxonomy" id="582737"/>
    <lineage>
        <taxon>Eukaryota</taxon>
        <taxon>Viridiplantae</taxon>
        <taxon>Chlorophyta</taxon>
        <taxon>core chlorophytes</taxon>
        <taxon>Chlorodendrophyceae</taxon>
        <taxon>Chlorodendrales</taxon>
        <taxon>Chlorodendraceae</taxon>
        <taxon>Tetraselmis</taxon>
    </lineage>
</organism>